<feature type="domain" description="ShKT" evidence="10">
    <location>
        <begin position="348"/>
        <end position="382"/>
    </location>
</feature>
<comment type="cofactor">
    <cofactor evidence="8 9">
        <name>Zn(2+)</name>
        <dbReference type="ChEBI" id="CHEBI:29105"/>
    </cofactor>
    <text evidence="8 9">Binds 1 zinc ion per subunit.</text>
</comment>
<feature type="disulfide bond" evidence="7">
    <location>
        <begin position="348"/>
        <end position="382"/>
    </location>
</feature>
<evidence type="ECO:0000256" key="4">
    <source>
        <dbReference type="ARBA" id="ARBA00023049"/>
    </source>
</evidence>
<name>A0A914WJ85_9BILA</name>
<evidence type="ECO:0000259" key="11">
    <source>
        <dbReference type="PROSITE" id="PS51864"/>
    </source>
</evidence>
<evidence type="ECO:0000256" key="3">
    <source>
        <dbReference type="ARBA" id="ARBA00022801"/>
    </source>
</evidence>
<reference evidence="13" key="1">
    <citation type="submission" date="2022-11" db="UniProtKB">
        <authorList>
            <consortium name="WormBaseParasite"/>
        </authorList>
    </citation>
    <scope>IDENTIFICATION</scope>
</reference>
<evidence type="ECO:0000256" key="1">
    <source>
        <dbReference type="ARBA" id="ARBA00002657"/>
    </source>
</evidence>
<keyword evidence="5" id="KW-0865">Zymogen</keyword>
<comment type="caution">
    <text evidence="7">Lacks conserved residue(s) required for the propagation of feature annotation.</text>
</comment>
<evidence type="ECO:0000313" key="12">
    <source>
        <dbReference type="Proteomes" id="UP000887566"/>
    </source>
</evidence>
<dbReference type="PRINTS" id="PR00480">
    <property type="entry name" value="ASTACIN"/>
</dbReference>
<evidence type="ECO:0000256" key="9">
    <source>
        <dbReference type="RuleBase" id="RU361183"/>
    </source>
</evidence>
<feature type="domain" description="Peptidase M12A" evidence="11">
    <location>
        <begin position="69"/>
        <end position="266"/>
    </location>
</feature>
<comment type="function">
    <text evidence="1">Metalloprotease.</text>
</comment>
<dbReference type="GO" id="GO:0004222">
    <property type="term" value="F:metalloendopeptidase activity"/>
    <property type="evidence" value="ECO:0007669"/>
    <property type="project" value="UniProtKB-UniRule"/>
</dbReference>
<feature type="active site" evidence="8">
    <location>
        <position position="164"/>
    </location>
</feature>
<dbReference type="SMART" id="SM00254">
    <property type="entry name" value="ShKT"/>
    <property type="match status" value="1"/>
</dbReference>
<dbReference type="AlphaFoldDB" id="A0A914WJ85"/>
<protein>
    <recommendedName>
        <fullName evidence="9">Metalloendopeptidase</fullName>
        <ecNumber evidence="9">3.4.24.-</ecNumber>
    </recommendedName>
</protein>
<keyword evidence="8 9" id="KW-0862">Zinc</keyword>
<dbReference type="InterPro" id="IPR003582">
    <property type="entry name" value="ShKT_dom"/>
</dbReference>
<dbReference type="Pfam" id="PF01400">
    <property type="entry name" value="Astacin"/>
    <property type="match status" value="1"/>
</dbReference>
<dbReference type="PROSITE" id="PS51864">
    <property type="entry name" value="ASTACIN"/>
    <property type="match status" value="1"/>
</dbReference>
<accession>A0A914WJ85</accession>
<dbReference type="PROSITE" id="PS51670">
    <property type="entry name" value="SHKT"/>
    <property type="match status" value="1"/>
</dbReference>
<keyword evidence="4 8" id="KW-0482">Metalloprotease</keyword>
<keyword evidence="12" id="KW-1185">Reference proteome</keyword>
<evidence type="ECO:0000313" key="13">
    <source>
        <dbReference type="WBParaSite" id="PSAMB.scaffold440size51021.g5791.t1"/>
    </source>
</evidence>
<dbReference type="EC" id="3.4.24.-" evidence="9"/>
<dbReference type="WBParaSite" id="PSAMB.scaffold440size51021.g5791.t1">
    <property type="protein sequence ID" value="PSAMB.scaffold440size51021.g5791.t1"/>
    <property type="gene ID" value="PSAMB.scaffold440size51021.g5791"/>
</dbReference>
<dbReference type="SMART" id="SM00235">
    <property type="entry name" value="ZnMc"/>
    <property type="match status" value="1"/>
</dbReference>
<dbReference type="InterPro" id="IPR024079">
    <property type="entry name" value="MetalloPept_cat_dom_sf"/>
</dbReference>
<feature type="binding site" evidence="8">
    <location>
        <position position="167"/>
    </location>
    <ligand>
        <name>Zn(2+)</name>
        <dbReference type="ChEBI" id="CHEBI:29105"/>
        <note>catalytic</note>
    </ligand>
</feature>
<feature type="binding site" evidence="8">
    <location>
        <position position="163"/>
    </location>
    <ligand>
        <name>Zn(2+)</name>
        <dbReference type="ChEBI" id="CHEBI:29105"/>
        <note>catalytic</note>
    </ligand>
</feature>
<dbReference type="PANTHER" id="PTHR10127">
    <property type="entry name" value="DISCOIDIN, CUB, EGF, LAMININ , AND ZINC METALLOPROTEASE DOMAIN CONTAINING"/>
    <property type="match status" value="1"/>
</dbReference>
<evidence type="ECO:0000259" key="10">
    <source>
        <dbReference type="PROSITE" id="PS51670"/>
    </source>
</evidence>
<dbReference type="InterPro" id="IPR034035">
    <property type="entry name" value="Astacin-like_dom"/>
</dbReference>
<dbReference type="GO" id="GO:0006508">
    <property type="term" value="P:proteolysis"/>
    <property type="evidence" value="ECO:0007669"/>
    <property type="project" value="UniProtKB-KW"/>
</dbReference>
<organism evidence="12 13">
    <name type="scientific">Plectus sambesii</name>
    <dbReference type="NCBI Taxonomy" id="2011161"/>
    <lineage>
        <taxon>Eukaryota</taxon>
        <taxon>Metazoa</taxon>
        <taxon>Ecdysozoa</taxon>
        <taxon>Nematoda</taxon>
        <taxon>Chromadorea</taxon>
        <taxon>Plectida</taxon>
        <taxon>Plectina</taxon>
        <taxon>Plectoidea</taxon>
        <taxon>Plectidae</taxon>
        <taxon>Plectus</taxon>
    </lineage>
</organism>
<keyword evidence="8 9" id="KW-0479">Metal-binding</keyword>
<dbReference type="InterPro" id="IPR006026">
    <property type="entry name" value="Peptidase_Metallo"/>
</dbReference>
<proteinExistence type="predicted"/>
<keyword evidence="6 7" id="KW-1015">Disulfide bond</keyword>
<evidence type="ECO:0000256" key="8">
    <source>
        <dbReference type="PROSITE-ProRule" id="PRU01211"/>
    </source>
</evidence>
<keyword evidence="3 8" id="KW-0378">Hydrolase</keyword>
<dbReference type="Gene3D" id="3.40.390.10">
    <property type="entry name" value="Collagenase (Catalytic Domain)"/>
    <property type="match status" value="1"/>
</dbReference>
<feature type="binding site" evidence="8">
    <location>
        <position position="173"/>
    </location>
    <ligand>
        <name>Zn(2+)</name>
        <dbReference type="ChEBI" id="CHEBI:29105"/>
        <note>catalytic</note>
    </ligand>
</feature>
<dbReference type="InterPro" id="IPR001506">
    <property type="entry name" value="Peptidase_M12A"/>
</dbReference>
<dbReference type="CDD" id="cd04280">
    <property type="entry name" value="ZnMc_astacin_like"/>
    <property type="match status" value="1"/>
</dbReference>
<evidence type="ECO:0000256" key="7">
    <source>
        <dbReference type="PROSITE-ProRule" id="PRU01005"/>
    </source>
</evidence>
<sequence>MVRFIASPLVIPTIWYFLATNIRVSCSPLNIDQFTLGNSDDFMEGDIRISKRRFFDPQDSALFAQRSYHALSEPSAKWANAEVPYTYDEQDFGPGFREELIAAIQEIESKTCIRFRPKTLYDRFYLVLRNADGCWSYVGRRLDMNGQETSLDPRCWRKGIIVHELMHVLGFFHEHSRYDRDNFVTIDKSNIEPTRLRQFEKRQADEVDLLGRYDFGSVMHYERNAFAINRLKPTIVPRTDNFVTIGQRVRLSEEDALKVNKLYDCPQLTVGTGEQTLVQLPSTPDTLFPIPPPLRPVPFDPVPFNPIMPPSWGVNGGFGGQVGGVDGSVPTSNQRLYPTCTLPSQAQCEDSRTDCPDMARLGMCERKPGLMLMQCRRTCCNCDSSRCFDTTDQNKFNTLCTSTFTFGFASRSACDNPGTAFNAQEYCPKTCRMC</sequence>
<evidence type="ECO:0000256" key="5">
    <source>
        <dbReference type="ARBA" id="ARBA00023145"/>
    </source>
</evidence>
<dbReference type="SUPFAM" id="SSF55486">
    <property type="entry name" value="Metalloproteases ('zincins'), catalytic domain"/>
    <property type="match status" value="1"/>
</dbReference>
<dbReference type="GO" id="GO:0008270">
    <property type="term" value="F:zinc ion binding"/>
    <property type="evidence" value="ECO:0007669"/>
    <property type="project" value="UniProtKB-UniRule"/>
</dbReference>
<evidence type="ECO:0000256" key="2">
    <source>
        <dbReference type="ARBA" id="ARBA00022670"/>
    </source>
</evidence>
<dbReference type="PANTHER" id="PTHR10127:SF850">
    <property type="entry name" value="METALLOENDOPEPTIDASE"/>
    <property type="match status" value="1"/>
</dbReference>
<keyword evidence="2 8" id="KW-0645">Protease</keyword>
<dbReference type="Pfam" id="PF01549">
    <property type="entry name" value="ShK"/>
    <property type="match status" value="2"/>
</dbReference>
<dbReference type="Proteomes" id="UP000887566">
    <property type="component" value="Unplaced"/>
</dbReference>
<evidence type="ECO:0000256" key="6">
    <source>
        <dbReference type="ARBA" id="ARBA00023157"/>
    </source>
</evidence>